<protein>
    <submittedName>
        <fullName evidence="2">Uncharacterized protein</fullName>
    </submittedName>
</protein>
<evidence type="ECO:0000256" key="1">
    <source>
        <dbReference type="SAM" id="MobiDB-lite"/>
    </source>
</evidence>
<accession>A0A8X6MW93</accession>
<comment type="caution">
    <text evidence="2">The sequence shown here is derived from an EMBL/GenBank/DDBJ whole genome shotgun (WGS) entry which is preliminary data.</text>
</comment>
<dbReference type="AlphaFoldDB" id="A0A8X6MW93"/>
<gene>
    <name evidence="2" type="ORF">NPIL_334271</name>
</gene>
<dbReference type="Proteomes" id="UP000887013">
    <property type="component" value="Unassembled WGS sequence"/>
</dbReference>
<reference evidence="2" key="1">
    <citation type="submission" date="2020-08" db="EMBL/GenBank/DDBJ databases">
        <title>Multicomponent nature underlies the extraordinary mechanical properties of spider dragline silk.</title>
        <authorList>
            <person name="Kono N."/>
            <person name="Nakamura H."/>
            <person name="Mori M."/>
            <person name="Yoshida Y."/>
            <person name="Ohtoshi R."/>
            <person name="Malay A.D."/>
            <person name="Moran D.A.P."/>
            <person name="Tomita M."/>
            <person name="Numata K."/>
            <person name="Arakawa K."/>
        </authorList>
    </citation>
    <scope>NUCLEOTIDE SEQUENCE</scope>
</reference>
<evidence type="ECO:0000313" key="2">
    <source>
        <dbReference type="EMBL" id="GFS81215.1"/>
    </source>
</evidence>
<sequence>MRGRERTRNLIRWSGIRLKRGLSLAMGCPHGTLPLPHPRQNDISRNGFSFFVIQERFNRCEASFQGIRNSQPQRHSRTSDTSAKLQTKSLF</sequence>
<proteinExistence type="predicted"/>
<organism evidence="2 3">
    <name type="scientific">Nephila pilipes</name>
    <name type="common">Giant wood spider</name>
    <name type="synonym">Nephila maculata</name>
    <dbReference type="NCBI Taxonomy" id="299642"/>
    <lineage>
        <taxon>Eukaryota</taxon>
        <taxon>Metazoa</taxon>
        <taxon>Ecdysozoa</taxon>
        <taxon>Arthropoda</taxon>
        <taxon>Chelicerata</taxon>
        <taxon>Arachnida</taxon>
        <taxon>Araneae</taxon>
        <taxon>Araneomorphae</taxon>
        <taxon>Entelegynae</taxon>
        <taxon>Araneoidea</taxon>
        <taxon>Nephilidae</taxon>
        <taxon>Nephila</taxon>
    </lineage>
</organism>
<evidence type="ECO:0000313" key="3">
    <source>
        <dbReference type="Proteomes" id="UP000887013"/>
    </source>
</evidence>
<feature type="region of interest" description="Disordered" evidence="1">
    <location>
        <begin position="66"/>
        <end position="91"/>
    </location>
</feature>
<keyword evidence="3" id="KW-1185">Reference proteome</keyword>
<dbReference type="EMBL" id="BMAW01051575">
    <property type="protein sequence ID" value="GFS81215.1"/>
    <property type="molecule type" value="Genomic_DNA"/>
</dbReference>
<name>A0A8X6MW93_NEPPI</name>